<keyword evidence="6 8" id="KW-1133">Transmembrane helix</keyword>
<evidence type="ECO:0000256" key="6">
    <source>
        <dbReference type="ARBA" id="ARBA00022989"/>
    </source>
</evidence>
<feature type="transmembrane region" description="Helical" evidence="8">
    <location>
        <begin position="470"/>
        <end position="490"/>
    </location>
</feature>
<organism evidence="10 11">
    <name type="scientific">Flavobacterium paronense</name>
    <dbReference type="NCBI Taxonomy" id="1392775"/>
    <lineage>
        <taxon>Bacteria</taxon>
        <taxon>Pseudomonadati</taxon>
        <taxon>Bacteroidota</taxon>
        <taxon>Flavobacteriia</taxon>
        <taxon>Flavobacteriales</taxon>
        <taxon>Flavobacteriaceae</taxon>
        <taxon>Flavobacterium</taxon>
    </lineage>
</organism>
<dbReference type="NCBIfam" id="TIGR01625">
    <property type="entry name" value="YidE_YbjL_dupl"/>
    <property type="match status" value="2"/>
</dbReference>
<feature type="transmembrane region" description="Helical" evidence="8">
    <location>
        <begin position="38"/>
        <end position="58"/>
    </location>
</feature>
<protein>
    <submittedName>
        <fullName evidence="10">Transporter</fullName>
    </submittedName>
</protein>
<evidence type="ECO:0000256" key="4">
    <source>
        <dbReference type="ARBA" id="ARBA00022475"/>
    </source>
</evidence>
<keyword evidence="7 8" id="KW-0472">Membrane</keyword>
<feature type="transmembrane region" description="Helical" evidence="8">
    <location>
        <begin position="70"/>
        <end position="89"/>
    </location>
</feature>
<feature type="transmembrane region" description="Helical" evidence="8">
    <location>
        <begin position="96"/>
        <end position="119"/>
    </location>
</feature>
<feature type="transmembrane region" description="Helical" evidence="8">
    <location>
        <begin position="440"/>
        <end position="458"/>
    </location>
</feature>
<accession>A0ABV5GBR3</accession>
<feature type="transmembrane region" description="Helical" evidence="8">
    <location>
        <begin position="534"/>
        <end position="554"/>
    </location>
</feature>
<evidence type="ECO:0000256" key="1">
    <source>
        <dbReference type="ARBA" id="ARBA00004651"/>
    </source>
</evidence>
<feature type="transmembrane region" description="Helical" evidence="8">
    <location>
        <begin position="377"/>
        <end position="396"/>
    </location>
</feature>
<gene>
    <name evidence="10" type="ORF">ACFFUU_02920</name>
</gene>
<name>A0ABV5GBR3_9FLAO</name>
<evidence type="ECO:0000313" key="11">
    <source>
        <dbReference type="Proteomes" id="UP001589576"/>
    </source>
</evidence>
<keyword evidence="5 8" id="KW-0812">Transmembrane</keyword>
<evidence type="ECO:0000256" key="8">
    <source>
        <dbReference type="SAM" id="Phobius"/>
    </source>
</evidence>
<dbReference type="PROSITE" id="PS51202">
    <property type="entry name" value="RCK_C"/>
    <property type="match status" value="1"/>
</dbReference>
<keyword evidence="11" id="KW-1185">Reference proteome</keyword>
<dbReference type="InterPro" id="IPR006037">
    <property type="entry name" value="RCK_C"/>
</dbReference>
<evidence type="ECO:0000256" key="2">
    <source>
        <dbReference type="ARBA" id="ARBA00009854"/>
    </source>
</evidence>
<feature type="transmembrane region" description="Helical" evidence="8">
    <location>
        <begin position="12"/>
        <end position="31"/>
    </location>
</feature>
<evidence type="ECO:0000259" key="9">
    <source>
        <dbReference type="PROSITE" id="PS51202"/>
    </source>
</evidence>
<feature type="transmembrane region" description="Helical" evidence="8">
    <location>
        <begin position="402"/>
        <end position="419"/>
    </location>
</feature>
<sequence length="555" mass="60297">MNWIKDLLTHESFAQTIIIFGLVIALGIWFGKIKIFGISLGVTWVLFVGLLFSFMGVTINHELQDFLKEFGLVLFVYTLGLQVGPGFFASLNRNALVSNVLATFVVLLGVLTTLALFFLSGNTISIMTGVMSGAVTNTPGLGAAQTTITNLHHLAADNSMVTLAYAVAYPFGVFGIIISMIVLKRVFRINIKEEIIKHEEANNAREDKVISKHLKLENQQLIGKSIHTIFEMIDTPIIISRMFHNGIIITPTPTEILAKNDVLLVVAPKNLFEKLHVLIGPESDMDLKAAMDSNLVSNRVVVTNKNITHKRLGDIPEMNQHDFTFTRLHRAGIEMVPNGNITLQLGDTIKVVGTKEGLERITDVLGNSLKRLEVPDLGPIFMGIVIGVIFGSIPFQIPNIPVPVKIGLAGGPLIVALLLSRFGNKLYLNNYTTASANLMIRELGITLFLASVGLSSGSKLAEAFAGGNGFIWIGFGILITVIPLLLVGVIAQRFFKKSYFEVCGLLAGASTDPPALAFALKISGSDIPSATYATVYPLTMILRIVAAQLLILMFT</sequence>
<evidence type="ECO:0000256" key="3">
    <source>
        <dbReference type="ARBA" id="ARBA00022448"/>
    </source>
</evidence>
<feature type="domain" description="RCK C-terminal" evidence="9">
    <location>
        <begin position="282"/>
        <end position="367"/>
    </location>
</feature>
<reference evidence="10 11" key="1">
    <citation type="submission" date="2024-09" db="EMBL/GenBank/DDBJ databases">
        <authorList>
            <person name="Sun Q."/>
            <person name="Mori K."/>
        </authorList>
    </citation>
    <scope>NUCLEOTIDE SEQUENCE [LARGE SCALE GENOMIC DNA]</scope>
    <source>
        <strain evidence="10 11">CECT 8460</strain>
    </source>
</reference>
<dbReference type="Pfam" id="PF06826">
    <property type="entry name" value="Asp-Al_Ex"/>
    <property type="match status" value="2"/>
</dbReference>
<dbReference type="InterPro" id="IPR050144">
    <property type="entry name" value="AAE_transporter"/>
</dbReference>
<comment type="caution">
    <text evidence="10">The sequence shown here is derived from an EMBL/GenBank/DDBJ whole genome shotgun (WGS) entry which is preliminary data.</text>
</comment>
<dbReference type="Proteomes" id="UP001589576">
    <property type="component" value="Unassembled WGS sequence"/>
</dbReference>
<evidence type="ECO:0000313" key="10">
    <source>
        <dbReference type="EMBL" id="MFB9088545.1"/>
    </source>
</evidence>
<dbReference type="EMBL" id="JBHMFB010000007">
    <property type="protein sequence ID" value="MFB9088545.1"/>
    <property type="molecule type" value="Genomic_DNA"/>
</dbReference>
<keyword evidence="3" id="KW-0813">Transport</keyword>
<dbReference type="PANTHER" id="PTHR30445:SF3">
    <property type="entry name" value="TRANSPORT PROTEIN YIDE-RELATED"/>
    <property type="match status" value="1"/>
</dbReference>
<dbReference type="InterPro" id="IPR006512">
    <property type="entry name" value="YidE_YbjL"/>
</dbReference>
<evidence type="ECO:0000256" key="5">
    <source>
        <dbReference type="ARBA" id="ARBA00022692"/>
    </source>
</evidence>
<feature type="transmembrane region" description="Helical" evidence="8">
    <location>
        <begin position="163"/>
        <end position="183"/>
    </location>
</feature>
<comment type="similarity">
    <text evidence="2">Belongs to the AAE transporter (TC 2.A.81) family.</text>
</comment>
<dbReference type="SUPFAM" id="SSF116726">
    <property type="entry name" value="TrkA C-terminal domain-like"/>
    <property type="match status" value="2"/>
</dbReference>
<dbReference type="Gene3D" id="3.30.70.1450">
    <property type="entry name" value="Regulator of K+ conductance, C-terminal domain"/>
    <property type="match status" value="1"/>
</dbReference>
<proteinExistence type="inferred from homology"/>
<dbReference type="PANTHER" id="PTHR30445">
    <property type="entry name" value="K(+)_H(+) ANTIPORTER SUBUNIT KHTT"/>
    <property type="match status" value="1"/>
</dbReference>
<keyword evidence="4" id="KW-1003">Cell membrane</keyword>
<dbReference type="InterPro" id="IPR036721">
    <property type="entry name" value="RCK_C_sf"/>
</dbReference>
<evidence type="ECO:0000256" key="7">
    <source>
        <dbReference type="ARBA" id="ARBA00023136"/>
    </source>
</evidence>
<dbReference type="RefSeq" id="WP_290285739.1">
    <property type="nucleotide sequence ID" value="NZ_JAUFQN010000019.1"/>
</dbReference>
<dbReference type="Pfam" id="PF02080">
    <property type="entry name" value="TrkA_C"/>
    <property type="match status" value="1"/>
</dbReference>
<dbReference type="NCBIfam" id="NF003007">
    <property type="entry name" value="PRK03818.1"/>
    <property type="match status" value="1"/>
</dbReference>
<feature type="transmembrane region" description="Helical" evidence="8">
    <location>
        <begin position="502"/>
        <end position="522"/>
    </location>
</feature>
<comment type="subcellular location">
    <subcellularLocation>
        <location evidence="1">Cell membrane</location>
        <topology evidence="1">Multi-pass membrane protein</topology>
    </subcellularLocation>
</comment>